<dbReference type="Proteomes" id="UP000323000">
    <property type="component" value="Chromosome 1"/>
</dbReference>
<reference evidence="3" key="1">
    <citation type="journal article" date="2019" name="Gigascience">
        <title>De novo genome assembly of the endangered Acer yangbiense, a plant species with extremely small populations endemic to Yunnan Province, China.</title>
        <authorList>
            <person name="Yang J."/>
            <person name="Wariss H.M."/>
            <person name="Tao L."/>
            <person name="Zhang R."/>
            <person name="Yun Q."/>
            <person name="Hollingsworth P."/>
            <person name="Dao Z."/>
            <person name="Luo G."/>
            <person name="Guo H."/>
            <person name="Ma Y."/>
            <person name="Sun W."/>
        </authorList>
    </citation>
    <scope>NUCLEOTIDE SEQUENCE [LARGE SCALE GENOMIC DNA]</scope>
    <source>
        <strain evidence="3">cv. Malutang</strain>
    </source>
</reference>
<dbReference type="Pfam" id="PF04502">
    <property type="entry name" value="Saf4_Yju2"/>
    <property type="match status" value="1"/>
</dbReference>
<dbReference type="GO" id="GO:0000398">
    <property type="term" value="P:mRNA splicing, via spliceosome"/>
    <property type="evidence" value="ECO:0007669"/>
    <property type="project" value="InterPro"/>
</dbReference>
<dbReference type="GO" id="GO:0071006">
    <property type="term" value="C:U2-type catalytic step 1 spliceosome"/>
    <property type="evidence" value="ECO:0007669"/>
    <property type="project" value="TreeGrafter"/>
</dbReference>
<sequence length="139" mass="16058">MGERKVLNKYYGPDFDPSKLPRIRRGGYKQQPPSDEGEDNVADDIFKFYFKCNSCSSELVIKTDPQNSDYVVESGATRNFEPWRAAAEVEEEEEDKEKSNAAMNKALENRKETANLAALHEIKSINSRHEFVKRRRLIQ</sequence>
<dbReference type="PANTHER" id="PTHR12111">
    <property type="entry name" value="SPLICING FACTOR YJU2"/>
    <property type="match status" value="1"/>
</dbReference>
<organism evidence="2 3">
    <name type="scientific">Acer yangbiense</name>
    <dbReference type="NCBI Taxonomy" id="1000413"/>
    <lineage>
        <taxon>Eukaryota</taxon>
        <taxon>Viridiplantae</taxon>
        <taxon>Streptophyta</taxon>
        <taxon>Embryophyta</taxon>
        <taxon>Tracheophyta</taxon>
        <taxon>Spermatophyta</taxon>
        <taxon>Magnoliopsida</taxon>
        <taxon>eudicotyledons</taxon>
        <taxon>Gunneridae</taxon>
        <taxon>Pentapetalae</taxon>
        <taxon>rosids</taxon>
        <taxon>malvids</taxon>
        <taxon>Sapindales</taxon>
        <taxon>Sapindaceae</taxon>
        <taxon>Hippocastanoideae</taxon>
        <taxon>Acereae</taxon>
        <taxon>Acer</taxon>
    </lineage>
</organism>
<evidence type="ECO:0000256" key="1">
    <source>
        <dbReference type="SAM" id="MobiDB-lite"/>
    </source>
</evidence>
<evidence type="ECO:0008006" key="4">
    <source>
        <dbReference type="Google" id="ProtNLM"/>
    </source>
</evidence>
<gene>
    <name evidence="2" type="ORF">EZV62_002675</name>
</gene>
<dbReference type="InterPro" id="IPR007590">
    <property type="entry name" value="Saf4/Yju2"/>
</dbReference>
<dbReference type="OrthoDB" id="674963at2759"/>
<keyword evidence="3" id="KW-1185">Reference proteome</keyword>
<evidence type="ECO:0000313" key="2">
    <source>
        <dbReference type="EMBL" id="TXG74096.1"/>
    </source>
</evidence>
<proteinExistence type="predicted"/>
<dbReference type="AlphaFoldDB" id="A0A5C7J0C4"/>
<protein>
    <recommendedName>
        <fullName evidence="4">Splicing factor YJU2</fullName>
    </recommendedName>
</protein>
<accession>A0A5C7J0C4</accession>
<dbReference type="EMBL" id="VAHF01000001">
    <property type="protein sequence ID" value="TXG74096.1"/>
    <property type="molecule type" value="Genomic_DNA"/>
</dbReference>
<dbReference type="PANTHER" id="PTHR12111:SF1">
    <property type="entry name" value="SPLICING FACTOR YJU2"/>
    <property type="match status" value="1"/>
</dbReference>
<evidence type="ECO:0000313" key="3">
    <source>
        <dbReference type="Proteomes" id="UP000323000"/>
    </source>
</evidence>
<feature type="region of interest" description="Disordered" evidence="1">
    <location>
        <begin position="1"/>
        <end position="40"/>
    </location>
</feature>
<comment type="caution">
    <text evidence="2">The sequence shown here is derived from an EMBL/GenBank/DDBJ whole genome shotgun (WGS) entry which is preliminary data.</text>
</comment>
<name>A0A5C7J0C4_9ROSI</name>